<organism evidence="1 2">
    <name type="scientific">Eubacterium segne</name>
    <dbReference type="NCBI Taxonomy" id="2763045"/>
    <lineage>
        <taxon>Bacteria</taxon>
        <taxon>Bacillati</taxon>
        <taxon>Bacillota</taxon>
        <taxon>Clostridia</taxon>
        <taxon>Eubacteriales</taxon>
        <taxon>Eubacteriaceae</taxon>
        <taxon>Eubacterium</taxon>
    </lineage>
</organism>
<proteinExistence type="predicted"/>
<keyword evidence="2" id="KW-1185">Reference proteome</keyword>
<dbReference type="Proteomes" id="UP000597877">
    <property type="component" value="Unassembled WGS sequence"/>
</dbReference>
<dbReference type="EMBL" id="JACOOZ010000010">
    <property type="protein sequence ID" value="MBC5668836.1"/>
    <property type="molecule type" value="Genomic_DNA"/>
</dbReference>
<accession>A0ABR7F5F0</accession>
<gene>
    <name evidence="1" type="ORF">H8S00_12750</name>
</gene>
<name>A0ABR7F5F0_9FIRM</name>
<protein>
    <submittedName>
        <fullName evidence="1">Uncharacterized protein</fullName>
    </submittedName>
</protein>
<reference evidence="1 2" key="1">
    <citation type="submission" date="2020-08" db="EMBL/GenBank/DDBJ databases">
        <title>Genome public.</title>
        <authorList>
            <person name="Liu C."/>
            <person name="Sun Q."/>
        </authorList>
    </citation>
    <scope>NUCLEOTIDE SEQUENCE [LARGE SCALE GENOMIC DNA]</scope>
    <source>
        <strain evidence="1 2">BX4</strain>
    </source>
</reference>
<sequence>MGRIKCFICDNDNLSIIVSVRIDGNGVYELKQVASNFITGMYGRKGIAALIDRAAKDNKILYINNKKSHNIFSLARVQFPYSLNNYDFDTIIHKSSYIVNNKSAESEDIRYQARINAITDAESMTQDNGIASYTEERLEDLYTDYAAMNEDYSQAYLTRLSPEEFLKLTTEDDDAYNRIISESTNLDKEKLRNNSQPIYLRIYDDGEVKGHEGRHRMAALMDAGITSVNKSKFRDINTVVQKAVDILTKYPGVEYRGKNPVITNLDTGDKVQVTKKSLKHGMRMGHSEATIFVSLNIGDDIKYGIKVNEAIGNRNNADSSYVLMGCMMDEKNNNYYYRIVVNRYDSNRIGDYYIDDMYAVKAKKEETFTAVMPTRVTANADASNISSNIKVSDFLNEVKEYYGDSLSEDVNNHLGRLREKSDIEGLLYQNRAIDMLVKKMEKDSGTNVSSDVLHKKLKKAFENARIRLMRMECQWREVGMN</sequence>
<dbReference type="RefSeq" id="WP_147365690.1">
    <property type="nucleotide sequence ID" value="NZ_JACOOZ010000010.1"/>
</dbReference>
<evidence type="ECO:0000313" key="1">
    <source>
        <dbReference type="EMBL" id="MBC5668836.1"/>
    </source>
</evidence>
<evidence type="ECO:0000313" key="2">
    <source>
        <dbReference type="Proteomes" id="UP000597877"/>
    </source>
</evidence>
<comment type="caution">
    <text evidence="1">The sequence shown here is derived from an EMBL/GenBank/DDBJ whole genome shotgun (WGS) entry which is preliminary data.</text>
</comment>